<proteinExistence type="predicted"/>
<dbReference type="Proteomes" id="UP000349468">
    <property type="component" value="Unassembled WGS sequence"/>
</dbReference>
<name>A0A5E7IYC7_PSEFL</name>
<organism evidence="1 2">
    <name type="scientific">Pseudomonas fluorescens</name>
    <dbReference type="NCBI Taxonomy" id="294"/>
    <lineage>
        <taxon>Bacteria</taxon>
        <taxon>Pseudomonadati</taxon>
        <taxon>Pseudomonadota</taxon>
        <taxon>Gammaproteobacteria</taxon>
        <taxon>Pseudomonadales</taxon>
        <taxon>Pseudomonadaceae</taxon>
        <taxon>Pseudomonas</taxon>
    </lineage>
</organism>
<accession>A0A5E7IYC7</accession>
<reference evidence="1 2" key="1">
    <citation type="submission" date="2019-09" db="EMBL/GenBank/DDBJ databases">
        <authorList>
            <person name="Chandra G."/>
            <person name="Truman W A."/>
        </authorList>
    </citation>
    <scope>NUCLEOTIDE SEQUENCE [LARGE SCALE GENOMIC DNA]</scope>
    <source>
        <strain evidence="1">PS870</strain>
    </source>
</reference>
<evidence type="ECO:0000313" key="1">
    <source>
        <dbReference type="EMBL" id="VVO79817.1"/>
    </source>
</evidence>
<dbReference type="EMBL" id="CABVIK010000005">
    <property type="protein sequence ID" value="VVO79817.1"/>
    <property type="molecule type" value="Genomic_DNA"/>
</dbReference>
<protein>
    <submittedName>
        <fullName evidence="1">Uncharacterized protein</fullName>
    </submittedName>
</protein>
<dbReference type="AlphaFoldDB" id="A0A5E7IYC7"/>
<evidence type="ECO:0000313" key="2">
    <source>
        <dbReference type="Proteomes" id="UP000349468"/>
    </source>
</evidence>
<sequence length="95" mass="10642">MRQFRRVYDLEVYVSNQKTVDQRLAELELALKTAIVFNLNAAAVLGRRLAFGNDAIASVISQDLKNLKAESFEGIDKELHDSYLDNLSQAITGRA</sequence>
<gene>
    <name evidence="1" type="ORF">PS870_01733</name>
</gene>